<feature type="transmembrane region" description="Helical" evidence="1">
    <location>
        <begin position="334"/>
        <end position="355"/>
    </location>
</feature>
<dbReference type="Gene3D" id="1.20.1250.20">
    <property type="entry name" value="MFS general substrate transporter like domains"/>
    <property type="match status" value="2"/>
</dbReference>
<reference evidence="3" key="1">
    <citation type="journal article" date="2019" name="Int. J. Syst. Evol. Microbiol.">
        <title>The Global Catalogue of Microorganisms (GCM) 10K type strain sequencing project: providing services to taxonomists for standard genome sequencing and annotation.</title>
        <authorList>
            <consortium name="The Broad Institute Genomics Platform"/>
            <consortium name="The Broad Institute Genome Sequencing Center for Infectious Disease"/>
            <person name="Wu L."/>
            <person name="Ma J."/>
        </authorList>
    </citation>
    <scope>NUCLEOTIDE SEQUENCE [LARGE SCALE GENOMIC DNA]</scope>
    <source>
        <strain evidence="3">CGMCC 1.15053</strain>
    </source>
</reference>
<feature type="transmembrane region" description="Helical" evidence="1">
    <location>
        <begin position="165"/>
        <end position="187"/>
    </location>
</feature>
<dbReference type="Proteomes" id="UP001595979">
    <property type="component" value="Unassembled WGS sequence"/>
</dbReference>
<feature type="transmembrane region" description="Helical" evidence="1">
    <location>
        <begin position="309"/>
        <end position="328"/>
    </location>
</feature>
<feature type="transmembrane region" description="Helical" evidence="1">
    <location>
        <begin position="375"/>
        <end position="397"/>
    </location>
</feature>
<dbReference type="SUPFAM" id="SSF103473">
    <property type="entry name" value="MFS general substrate transporter"/>
    <property type="match status" value="1"/>
</dbReference>
<comment type="caution">
    <text evidence="2">The sequence shown here is derived from an EMBL/GenBank/DDBJ whole genome shotgun (WGS) entry which is preliminary data.</text>
</comment>
<dbReference type="RefSeq" id="WP_380045388.1">
    <property type="nucleotide sequence ID" value="NZ_JBHSOH010000002.1"/>
</dbReference>
<evidence type="ECO:0000313" key="2">
    <source>
        <dbReference type="EMBL" id="MFC5846862.1"/>
    </source>
</evidence>
<feature type="transmembrane region" description="Helical" evidence="1">
    <location>
        <begin position="278"/>
        <end position="297"/>
    </location>
</feature>
<dbReference type="InterPro" id="IPR036259">
    <property type="entry name" value="MFS_trans_sf"/>
</dbReference>
<feature type="transmembrane region" description="Helical" evidence="1">
    <location>
        <begin position="31"/>
        <end position="53"/>
    </location>
</feature>
<dbReference type="EMBL" id="JBHSOH010000002">
    <property type="protein sequence ID" value="MFC5846862.1"/>
    <property type="molecule type" value="Genomic_DNA"/>
</dbReference>
<feature type="transmembrane region" description="Helical" evidence="1">
    <location>
        <begin position="417"/>
        <end position="440"/>
    </location>
</feature>
<protein>
    <submittedName>
        <fullName evidence="2">MFS transporter</fullName>
    </submittedName>
</protein>
<feature type="transmembrane region" description="Helical" evidence="1">
    <location>
        <begin position="242"/>
        <end position="266"/>
    </location>
</feature>
<organism evidence="2 3">
    <name type="scientific">Deinococcus petrolearius</name>
    <dbReference type="NCBI Taxonomy" id="1751295"/>
    <lineage>
        <taxon>Bacteria</taxon>
        <taxon>Thermotogati</taxon>
        <taxon>Deinococcota</taxon>
        <taxon>Deinococci</taxon>
        <taxon>Deinococcales</taxon>
        <taxon>Deinococcaceae</taxon>
        <taxon>Deinococcus</taxon>
    </lineage>
</organism>
<evidence type="ECO:0000256" key="1">
    <source>
        <dbReference type="SAM" id="Phobius"/>
    </source>
</evidence>
<evidence type="ECO:0000313" key="3">
    <source>
        <dbReference type="Proteomes" id="UP001595979"/>
    </source>
</evidence>
<accession>A0ABW1DDU5</accession>
<feature type="transmembrane region" description="Helical" evidence="1">
    <location>
        <begin position="126"/>
        <end position="153"/>
    </location>
</feature>
<proteinExistence type="predicted"/>
<sequence length="465" mass="49669">MDNSVPRVTPGPVAPQAAPQTATSSAVRWRYALLNLGLVIPAQLSSFLLLYYVDHLRLDPVRFAALTAAFALYNAVDNPVIGHLSDRTRGRRGRRLPYLWLATLPAMLGLALMFNAPFTGEQPGALLLYFAATWLLWETASTMLGTAYLGLLPEMFRSFAERSDVAVRMNAVQVVGLLLGLALPPLLAARLGWGAVGAGLAALCAALVYGNLRPLFERPQAAPAPPPPLPALLRLTFTNRSFLTVVAAQTMRFVATGVLASGMGFYVKYSLGEASGAVTSLLLATAFVTAGLCLWPWHRFVARPHGARTTLLAAFALSGLAVLPLLWVDSVAGALLSTVLFGAGLSGMILMGDVIMADVIDEAELRTGQRQEGAYYGLSGLIITLGGAVSAALFGWVSQRYGYDPSLGTQPASVAQGFRFFMAVPPLVGAALAFALLWFYPLHGERLRAMRARLAQRRAEAERAG</sequence>
<keyword evidence="1" id="KW-1133">Transmembrane helix</keyword>
<keyword evidence="1" id="KW-0472">Membrane</keyword>
<dbReference type="Pfam" id="PF13347">
    <property type="entry name" value="MFS_2"/>
    <property type="match status" value="1"/>
</dbReference>
<feature type="transmembrane region" description="Helical" evidence="1">
    <location>
        <begin position="193"/>
        <end position="212"/>
    </location>
</feature>
<keyword evidence="1" id="KW-0812">Transmembrane</keyword>
<dbReference type="PANTHER" id="PTHR11328">
    <property type="entry name" value="MAJOR FACILITATOR SUPERFAMILY DOMAIN-CONTAINING PROTEIN"/>
    <property type="match status" value="1"/>
</dbReference>
<feature type="transmembrane region" description="Helical" evidence="1">
    <location>
        <begin position="96"/>
        <end position="114"/>
    </location>
</feature>
<name>A0ABW1DDU5_9DEIO</name>
<gene>
    <name evidence="2" type="ORF">ACFPQ6_00940</name>
</gene>
<dbReference type="PANTHER" id="PTHR11328:SF24">
    <property type="entry name" value="MAJOR FACILITATOR SUPERFAMILY (MFS) PROFILE DOMAIN-CONTAINING PROTEIN"/>
    <property type="match status" value="1"/>
</dbReference>
<keyword evidence="3" id="KW-1185">Reference proteome</keyword>
<dbReference type="InterPro" id="IPR039672">
    <property type="entry name" value="MFS_2"/>
</dbReference>